<comment type="caution">
    <text evidence="4">The sequence shown here is derived from an EMBL/GenBank/DDBJ whole genome shotgun (WGS) entry which is preliminary data.</text>
</comment>
<feature type="region of interest" description="Disordered" evidence="1">
    <location>
        <begin position="541"/>
        <end position="623"/>
    </location>
</feature>
<gene>
    <name evidence="4" type="ORF">IAD24_07550</name>
</gene>
<keyword evidence="2" id="KW-0472">Membrane</keyword>
<name>A0A9D1N4H0_9FIRM</name>
<reference evidence="4" key="1">
    <citation type="submission" date="2020-10" db="EMBL/GenBank/DDBJ databases">
        <authorList>
            <person name="Gilroy R."/>
        </authorList>
    </citation>
    <scope>NUCLEOTIDE SEQUENCE</scope>
    <source>
        <strain evidence="4">ChiGjej2B2-16831</strain>
    </source>
</reference>
<protein>
    <recommendedName>
        <fullName evidence="3">Transglutaminase-like domain-containing protein</fullName>
    </recommendedName>
</protein>
<feature type="transmembrane region" description="Helical" evidence="2">
    <location>
        <begin position="145"/>
        <end position="165"/>
    </location>
</feature>
<keyword evidence="2" id="KW-1133">Transmembrane helix</keyword>
<feature type="transmembrane region" description="Helical" evidence="2">
    <location>
        <begin position="200"/>
        <end position="220"/>
    </location>
</feature>
<evidence type="ECO:0000313" key="4">
    <source>
        <dbReference type="EMBL" id="HIU94993.1"/>
    </source>
</evidence>
<feature type="transmembrane region" description="Helical" evidence="2">
    <location>
        <begin position="36"/>
        <end position="55"/>
    </location>
</feature>
<sequence>MRPLTAPPGAAGALLVFLGMLAAVLPAVTAFELPVYLGALLVVGALLSVYIATLFSSRRAALPMLLLLAAAWAFVFLRWRQMLLLGAEVAVSEVVNLLALGVEWLAPVVPPEGVSAAQRAAGCTLFIVMLSAPVMLLYGWSLIRLSAAAPCIVVSLPFFAVSMVLMDRPPSLFSVLCAIAFWALLLLTQGVRRASPRRGAALVFAYLPLVAALCAVVLLLSPREGYVRAAWPDILRERILVMRSGGMGREDAPTLVETVERVDASRPDERVDVSTLGPRRTTGATVLEVRDEAGGALYLRGSALGRYDGAAWGGAATEPPAAAEGVWQEQAARLAALGPARALSVRHLAGATEIAYAPYYPVSGEAEAGEAYASVRRAADAYGWTYVPLDEPDRAAADSAAELAYRQWAQEAYTDVPEALAAELRRIAAQAGIDASAPRETLAQQVAAYIRQAAYYDLEAERAPAGEDFILYFLTQSRRGYCVHFASAATAMLQALGVPARYVSGYLVEARPGEWTAVTDENAHAWTEVYVDGFGWTPLEVTGSAAPPAETDAPEATAAPGETPPPAETDAPDSTAVPGKTPPPAEGTAQPVEGVQPPTDGADSPGALPPDAPGDAPGAAEGDAPAVRWSPYLLLLLAPPALLGALVVRRRVLLERRARRLRRGSERQRILAAWREVKRLERYGVHPPERLAALALEARFSNHVMTAAQRGEMTDFLEKSAARLPGELPPLKRLAARYLFVSF</sequence>
<accession>A0A9D1N4H0</accession>
<feature type="domain" description="Transglutaminase-like" evidence="3">
    <location>
        <begin position="474"/>
        <end position="543"/>
    </location>
</feature>
<feature type="compositionally biased region" description="Low complexity" evidence="1">
    <location>
        <begin position="613"/>
        <end position="623"/>
    </location>
</feature>
<organism evidence="4 5">
    <name type="scientific">Candidatus Aphodomorpha intestinavium</name>
    <dbReference type="NCBI Taxonomy" id="2840672"/>
    <lineage>
        <taxon>Bacteria</taxon>
        <taxon>Bacillati</taxon>
        <taxon>Bacillota</taxon>
        <taxon>Clostridia</taxon>
        <taxon>Eubacteriales</taxon>
        <taxon>Candidatus Aphodomorpha</taxon>
    </lineage>
</organism>
<proteinExistence type="predicted"/>
<dbReference type="Proteomes" id="UP000824128">
    <property type="component" value="Unassembled WGS sequence"/>
</dbReference>
<keyword evidence="2" id="KW-0812">Transmembrane</keyword>
<evidence type="ECO:0000313" key="5">
    <source>
        <dbReference type="Proteomes" id="UP000824128"/>
    </source>
</evidence>
<evidence type="ECO:0000259" key="3">
    <source>
        <dbReference type="SMART" id="SM00460"/>
    </source>
</evidence>
<dbReference type="SMART" id="SM00460">
    <property type="entry name" value="TGc"/>
    <property type="match status" value="1"/>
</dbReference>
<evidence type="ECO:0000256" key="1">
    <source>
        <dbReference type="SAM" id="MobiDB-lite"/>
    </source>
</evidence>
<reference evidence="4" key="2">
    <citation type="journal article" date="2021" name="PeerJ">
        <title>Extensive microbial diversity within the chicken gut microbiome revealed by metagenomics and culture.</title>
        <authorList>
            <person name="Gilroy R."/>
            <person name="Ravi A."/>
            <person name="Getino M."/>
            <person name="Pursley I."/>
            <person name="Horton D.L."/>
            <person name="Alikhan N.F."/>
            <person name="Baker D."/>
            <person name="Gharbi K."/>
            <person name="Hall N."/>
            <person name="Watson M."/>
            <person name="Adriaenssens E.M."/>
            <person name="Foster-Nyarko E."/>
            <person name="Jarju S."/>
            <person name="Secka A."/>
            <person name="Antonio M."/>
            <person name="Oren A."/>
            <person name="Chaudhuri R.R."/>
            <person name="La Ragione R."/>
            <person name="Hildebrand F."/>
            <person name="Pallen M.J."/>
        </authorList>
    </citation>
    <scope>NUCLEOTIDE SEQUENCE</scope>
    <source>
        <strain evidence="4">ChiGjej2B2-16831</strain>
    </source>
</reference>
<feature type="transmembrane region" description="Helical" evidence="2">
    <location>
        <begin position="62"/>
        <end position="79"/>
    </location>
</feature>
<dbReference type="PANTHER" id="PTHR42736:SF1">
    <property type="entry name" value="PROTEIN-GLUTAMINE GAMMA-GLUTAMYLTRANSFERASE"/>
    <property type="match status" value="1"/>
</dbReference>
<dbReference type="AlphaFoldDB" id="A0A9D1N4H0"/>
<dbReference type="Gene3D" id="3.10.620.30">
    <property type="match status" value="1"/>
</dbReference>
<dbReference type="InterPro" id="IPR052901">
    <property type="entry name" value="Bact_TGase-like"/>
</dbReference>
<dbReference type="InterPro" id="IPR002931">
    <property type="entry name" value="Transglutaminase-like"/>
</dbReference>
<dbReference type="EMBL" id="DVNZ01000239">
    <property type="protein sequence ID" value="HIU94993.1"/>
    <property type="molecule type" value="Genomic_DNA"/>
</dbReference>
<feature type="transmembrane region" description="Helical" evidence="2">
    <location>
        <begin position="171"/>
        <end position="188"/>
    </location>
</feature>
<dbReference type="SUPFAM" id="SSF54001">
    <property type="entry name" value="Cysteine proteinases"/>
    <property type="match status" value="1"/>
</dbReference>
<dbReference type="InterPro" id="IPR038765">
    <property type="entry name" value="Papain-like_cys_pep_sf"/>
</dbReference>
<evidence type="ECO:0000256" key="2">
    <source>
        <dbReference type="SAM" id="Phobius"/>
    </source>
</evidence>
<feature type="transmembrane region" description="Helical" evidence="2">
    <location>
        <begin position="116"/>
        <end position="138"/>
    </location>
</feature>
<dbReference type="PANTHER" id="PTHR42736">
    <property type="entry name" value="PROTEIN-GLUTAMINE GAMMA-GLUTAMYLTRANSFERASE"/>
    <property type="match status" value="1"/>
</dbReference>
<dbReference type="Pfam" id="PF01841">
    <property type="entry name" value="Transglut_core"/>
    <property type="match status" value="1"/>
</dbReference>
<feature type="compositionally biased region" description="Low complexity" evidence="1">
    <location>
        <begin position="545"/>
        <end position="561"/>
    </location>
</feature>